<dbReference type="InterPro" id="IPR026906">
    <property type="entry name" value="LRR_5"/>
</dbReference>
<organism evidence="4">
    <name type="scientific">uncultured Anaerotruncus sp</name>
    <dbReference type="NCBI Taxonomy" id="905011"/>
    <lineage>
        <taxon>Bacteria</taxon>
        <taxon>Bacillati</taxon>
        <taxon>Bacillota</taxon>
        <taxon>Clostridia</taxon>
        <taxon>Eubacteriales</taxon>
        <taxon>Oscillospiraceae</taxon>
        <taxon>Anaerotruncus</taxon>
        <taxon>environmental samples</taxon>
    </lineage>
</organism>
<dbReference type="InterPro" id="IPR053139">
    <property type="entry name" value="Surface_bspA-like"/>
</dbReference>
<dbReference type="Gene3D" id="3.80.10.10">
    <property type="entry name" value="Ribonuclease Inhibitor"/>
    <property type="match status" value="1"/>
</dbReference>
<reference evidence="4" key="1">
    <citation type="submission" date="2015-09" db="EMBL/GenBank/DDBJ databases">
        <authorList>
            <consortium name="Pathogen Informatics"/>
        </authorList>
    </citation>
    <scope>NUCLEOTIDE SEQUENCE</scope>
    <source>
        <strain evidence="4">2789STDY5834896</strain>
    </source>
</reference>
<dbReference type="Gene3D" id="2.60.40.4270">
    <property type="entry name" value="Listeria-Bacteroides repeat domain"/>
    <property type="match status" value="1"/>
</dbReference>
<dbReference type="NCBIfam" id="TIGR02543">
    <property type="entry name" value="List_Bact_rpt"/>
    <property type="match status" value="1"/>
</dbReference>
<name>A0A1C6KC89_9FIRM</name>
<dbReference type="InterPro" id="IPR013378">
    <property type="entry name" value="InlB-like_B-rpt"/>
</dbReference>
<sequence>MKKQWIKRLAALALCAAMLLAGSATTWAESAGDLPAAAEETEIFSVSAYGDGVRIDSFSSAYIQSLTAAERQHIAVVIPATYRGRPVRAIGRKAFSTFSSPFAFYEDVNFTSLDMSAATELRHIEDYAFYSSKGAAGFQGPLVLPAGLESTGSFCFAFCSGFTGDLLLPNSLTDMGGSTFYGCSGLNGALRLPQDPSFTTVADQLFDGCAFTGPLVIPSTVTSIKKHAFLGNHFSGALQLPAGLTEIGAAAFSGCSYLTGALVLPESLTAVGDQAFQDCSGLGGVLHLPDALVQIGSQAFYGTGVQTVYLPNSAATQLTNGGSAFNSCSALTAIVSPPDLYTAYREKITASAPGKLLSYPLQVQFDTGVAPVSCLFGRPLNYRLDPATGMWGPDSSYTLPSAGADPAPGYKMGWCFEQSSAPDRDAVTPNTLVTGATLYAQQLYSWPSITQQQADIDQVYDGQPVKMTMQASGSAPSPYRVLYCWYRLQSDYTLKNIKNSTATSYPLQEPGDSGTYVVYPRAYDTSTGKIGKVLGEFEFRVQIRKRPADLHPSCSARGQLEDGLPALSLAESDTAGTISWDPDQTPALGKNSYRWTFTPSDPQHDEGAAGQLEVELVQTRTITATAGDHGSISPAGPSEVDLGQSGSYTFWPDPGYRVDKLLVDGAAVPAANSYTFTDVQAHHTIAVFFAPLQKQEVQQMIEELPQLPPDATPQQQAQATKQVLEAKVAYEGISDGGGGLSDEHTQKLCQALAALPQVEVVLEQSETVLSSPNAPLLLRAMTAQEARALQSGEITHYQVALVAGQPSVDSAQQQAITQALGSYREGSRYGVTVHKRMYKNDLLQTEQISSLPAPIQLVLAVPEQLQAPQQVGRQFAVLRVHQLPGGGYTAQLLPAHAVDGQQIAVYTDRFSTYSLVYRDDPQLCQVTFVTGGSHIPGQTVAYGANIPRPQSPVLSGWQFTGWYTDQAGTRRWDFDADTVSGDTVLYAGWTQQAAPAPDGPAPAEPGSRPAATGDRCAHPILPLLLAALAAPLFAVCRRRSVR</sequence>
<proteinExistence type="predicted"/>
<protein>
    <submittedName>
        <fullName evidence="4">Listeria-Bacteroides repeat domain (List_Bact_rpt)</fullName>
    </submittedName>
</protein>
<dbReference type="Pfam" id="PF09479">
    <property type="entry name" value="Flg_new"/>
    <property type="match status" value="1"/>
</dbReference>
<keyword evidence="3" id="KW-0732">Signal</keyword>
<dbReference type="AlphaFoldDB" id="A0A1C6KC89"/>
<dbReference type="GO" id="GO:0030313">
    <property type="term" value="C:cell envelope"/>
    <property type="evidence" value="ECO:0007669"/>
    <property type="project" value="UniProtKB-SubCell"/>
</dbReference>
<dbReference type="PANTHER" id="PTHR45661:SF3">
    <property type="entry name" value="IG-LIKE DOMAIN-CONTAINING PROTEIN"/>
    <property type="match status" value="1"/>
</dbReference>
<evidence type="ECO:0000256" key="2">
    <source>
        <dbReference type="SAM" id="MobiDB-lite"/>
    </source>
</evidence>
<dbReference type="PANTHER" id="PTHR45661">
    <property type="entry name" value="SURFACE ANTIGEN"/>
    <property type="match status" value="1"/>
</dbReference>
<feature type="signal peptide" evidence="3">
    <location>
        <begin position="1"/>
        <end position="28"/>
    </location>
</feature>
<dbReference type="EMBL" id="FMHG01000007">
    <property type="protein sequence ID" value="SCJ91838.1"/>
    <property type="molecule type" value="Genomic_DNA"/>
</dbReference>
<dbReference type="InterPro" id="IPR042229">
    <property type="entry name" value="Listeria/Bacterioides_rpt_sf"/>
</dbReference>
<feature type="chain" id="PRO_5038726049" evidence="3">
    <location>
        <begin position="29"/>
        <end position="1042"/>
    </location>
</feature>
<comment type="subcellular location">
    <subcellularLocation>
        <location evidence="1">Cell envelope</location>
    </subcellularLocation>
</comment>
<dbReference type="Pfam" id="PF13306">
    <property type="entry name" value="LRR_5"/>
    <property type="match status" value="1"/>
</dbReference>
<accession>A0A1C6KC89</accession>
<feature type="region of interest" description="Disordered" evidence="2">
    <location>
        <begin position="992"/>
        <end position="1012"/>
    </location>
</feature>
<evidence type="ECO:0000313" key="4">
    <source>
        <dbReference type="EMBL" id="SCJ91838.1"/>
    </source>
</evidence>
<dbReference type="InterPro" id="IPR032675">
    <property type="entry name" value="LRR_dom_sf"/>
</dbReference>
<gene>
    <name evidence="4" type="ORF">SAMEA3545359_02879</name>
</gene>
<evidence type="ECO:0000256" key="3">
    <source>
        <dbReference type="SAM" id="SignalP"/>
    </source>
</evidence>
<evidence type="ECO:0000256" key="1">
    <source>
        <dbReference type="ARBA" id="ARBA00004196"/>
    </source>
</evidence>